<organism evidence="7 8">
    <name type="scientific">Aspergillus mulundensis</name>
    <dbReference type="NCBI Taxonomy" id="1810919"/>
    <lineage>
        <taxon>Eukaryota</taxon>
        <taxon>Fungi</taxon>
        <taxon>Dikarya</taxon>
        <taxon>Ascomycota</taxon>
        <taxon>Pezizomycotina</taxon>
        <taxon>Eurotiomycetes</taxon>
        <taxon>Eurotiomycetidae</taxon>
        <taxon>Eurotiales</taxon>
        <taxon>Aspergillaceae</taxon>
        <taxon>Aspergillus</taxon>
        <taxon>Aspergillus subgen. Nidulantes</taxon>
    </lineage>
</organism>
<dbReference type="Gene3D" id="3.30.559.30">
    <property type="entry name" value="Nonribosomal peptide synthetase, condensation domain"/>
    <property type="match status" value="1"/>
</dbReference>
<dbReference type="PANTHER" id="PTHR45527:SF3">
    <property type="entry name" value="SIDEROPHORE SYNTHETASE (EUROFUNG)"/>
    <property type="match status" value="1"/>
</dbReference>
<dbReference type="InterPro" id="IPR006162">
    <property type="entry name" value="Ppantetheine_attach_site"/>
</dbReference>
<dbReference type="OrthoDB" id="416786at2759"/>
<dbReference type="STRING" id="1810919.A0A3D8T361"/>
<dbReference type="Proteomes" id="UP000256690">
    <property type="component" value="Unassembled WGS sequence"/>
</dbReference>
<dbReference type="GO" id="GO:0016874">
    <property type="term" value="F:ligase activity"/>
    <property type="evidence" value="ECO:0007669"/>
    <property type="project" value="UniProtKB-KW"/>
</dbReference>
<dbReference type="InterPro" id="IPR020806">
    <property type="entry name" value="PKS_PP-bd"/>
</dbReference>
<accession>A0A3D8T361</accession>
<dbReference type="AlphaFoldDB" id="A0A3D8T361"/>
<dbReference type="InterPro" id="IPR023213">
    <property type="entry name" value="CAT-like_dom_sf"/>
</dbReference>
<feature type="domain" description="Carrier" evidence="6">
    <location>
        <begin position="562"/>
        <end position="639"/>
    </location>
</feature>
<keyword evidence="3" id="KW-0436">Ligase</keyword>
<dbReference type="Pfam" id="PF00550">
    <property type="entry name" value="PP-binding"/>
    <property type="match status" value="1"/>
</dbReference>
<evidence type="ECO:0000256" key="1">
    <source>
        <dbReference type="ARBA" id="ARBA00022450"/>
    </source>
</evidence>
<keyword evidence="8" id="KW-1185">Reference proteome</keyword>
<dbReference type="Gene3D" id="3.40.50.12780">
    <property type="entry name" value="N-terminal domain of ligase-like"/>
    <property type="match status" value="1"/>
</dbReference>
<proteinExistence type="inferred from homology"/>
<comment type="similarity">
    <text evidence="4">Belongs to the NRP synthetase family.</text>
</comment>
<comment type="caution">
    <text evidence="7">The sequence shown here is derived from an EMBL/GenBank/DDBJ whole genome shotgun (WGS) entry which is preliminary data.</text>
</comment>
<dbReference type="InterPro" id="IPR000873">
    <property type="entry name" value="AMP-dep_synth/lig_dom"/>
</dbReference>
<dbReference type="Pfam" id="PF00668">
    <property type="entry name" value="Condensation"/>
    <property type="match status" value="1"/>
</dbReference>
<dbReference type="GO" id="GO:0043041">
    <property type="term" value="P:amino acid activation for nonribosomal peptide biosynthetic process"/>
    <property type="evidence" value="ECO:0007669"/>
    <property type="project" value="TreeGrafter"/>
</dbReference>
<dbReference type="Pfam" id="PF00501">
    <property type="entry name" value="AMP-binding"/>
    <property type="match status" value="1"/>
</dbReference>
<feature type="compositionally biased region" description="Basic and acidic residues" evidence="5">
    <location>
        <begin position="546"/>
        <end position="563"/>
    </location>
</feature>
<evidence type="ECO:0000256" key="2">
    <source>
        <dbReference type="ARBA" id="ARBA00022553"/>
    </source>
</evidence>
<evidence type="ECO:0000259" key="6">
    <source>
        <dbReference type="PROSITE" id="PS50075"/>
    </source>
</evidence>
<gene>
    <name evidence="7" type="ORF">DSM5745_00292</name>
</gene>
<dbReference type="CDD" id="cd05918">
    <property type="entry name" value="A_NRPS_SidN3_like"/>
    <property type="match status" value="1"/>
</dbReference>
<keyword evidence="2" id="KW-0597">Phosphoprotein</keyword>
<protein>
    <recommendedName>
        <fullName evidence="6">Carrier domain-containing protein</fullName>
    </recommendedName>
</protein>
<dbReference type="GO" id="GO:0044550">
    <property type="term" value="P:secondary metabolite biosynthetic process"/>
    <property type="evidence" value="ECO:0007669"/>
    <property type="project" value="TreeGrafter"/>
</dbReference>
<evidence type="ECO:0000313" key="8">
    <source>
        <dbReference type="Proteomes" id="UP000256690"/>
    </source>
</evidence>
<dbReference type="SUPFAM" id="SSF52777">
    <property type="entry name" value="CoA-dependent acyltransferases"/>
    <property type="match status" value="2"/>
</dbReference>
<evidence type="ECO:0000256" key="4">
    <source>
        <dbReference type="ARBA" id="ARBA00029454"/>
    </source>
</evidence>
<dbReference type="GO" id="GO:0031177">
    <property type="term" value="F:phosphopantetheine binding"/>
    <property type="evidence" value="ECO:0007669"/>
    <property type="project" value="InterPro"/>
</dbReference>
<dbReference type="PROSITE" id="PS00012">
    <property type="entry name" value="PHOSPHOPANTETHEINE"/>
    <property type="match status" value="1"/>
</dbReference>
<dbReference type="InterPro" id="IPR042099">
    <property type="entry name" value="ANL_N_sf"/>
</dbReference>
<dbReference type="EMBL" id="PVWQ01000001">
    <property type="protein sequence ID" value="RDW92970.1"/>
    <property type="molecule type" value="Genomic_DNA"/>
</dbReference>
<dbReference type="Gene3D" id="3.30.300.30">
    <property type="match status" value="1"/>
</dbReference>
<dbReference type="SUPFAM" id="SSF56801">
    <property type="entry name" value="Acetyl-CoA synthetase-like"/>
    <property type="match status" value="1"/>
</dbReference>
<dbReference type="FunFam" id="1.10.1200.10:FF:000005">
    <property type="entry name" value="Nonribosomal peptide synthetase 1"/>
    <property type="match status" value="1"/>
</dbReference>
<evidence type="ECO:0000256" key="5">
    <source>
        <dbReference type="SAM" id="MobiDB-lite"/>
    </source>
</evidence>
<dbReference type="SUPFAM" id="SSF47336">
    <property type="entry name" value="ACP-like"/>
    <property type="match status" value="1"/>
</dbReference>
<dbReference type="RefSeq" id="XP_026608153.1">
    <property type="nucleotide sequence ID" value="XM_026742308.1"/>
</dbReference>
<dbReference type="GO" id="GO:0005737">
    <property type="term" value="C:cytoplasm"/>
    <property type="evidence" value="ECO:0007669"/>
    <property type="project" value="TreeGrafter"/>
</dbReference>
<dbReference type="PANTHER" id="PTHR45527">
    <property type="entry name" value="NONRIBOSOMAL PEPTIDE SYNTHETASE"/>
    <property type="match status" value="1"/>
</dbReference>
<dbReference type="Gene3D" id="3.30.559.10">
    <property type="entry name" value="Chloramphenicol acetyltransferase-like domain"/>
    <property type="match status" value="1"/>
</dbReference>
<dbReference type="PROSITE" id="PS50075">
    <property type="entry name" value="CARRIER"/>
    <property type="match status" value="1"/>
</dbReference>
<dbReference type="InterPro" id="IPR001242">
    <property type="entry name" value="Condensation_dom"/>
</dbReference>
<evidence type="ECO:0000313" key="7">
    <source>
        <dbReference type="EMBL" id="RDW92970.1"/>
    </source>
</evidence>
<dbReference type="GeneID" id="38110662"/>
<dbReference type="InterPro" id="IPR045851">
    <property type="entry name" value="AMP-bd_C_sf"/>
</dbReference>
<name>A0A3D8T361_9EURO</name>
<dbReference type="InterPro" id="IPR036736">
    <property type="entry name" value="ACP-like_sf"/>
</dbReference>
<dbReference type="SMART" id="SM00823">
    <property type="entry name" value="PKS_PP"/>
    <property type="match status" value="1"/>
</dbReference>
<keyword evidence="1" id="KW-0596">Phosphopantetheine</keyword>
<dbReference type="InterPro" id="IPR009081">
    <property type="entry name" value="PP-bd_ACP"/>
</dbReference>
<dbReference type="InterPro" id="IPR010071">
    <property type="entry name" value="AA_adenyl_dom"/>
</dbReference>
<dbReference type="Gene3D" id="1.10.1200.10">
    <property type="entry name" value="ACP-like"/>
    <property type="match status" value="1"/>
</dbReference>
<dbReference type="NCBIfam" id="TIGR01733">
    <property type="entry name" value="AA-adenyl-dom"/>
    <property type="match status" value="1"/>
</dbReference>
<evidence type="ECO:0000256" key="3">
    <source>
        <dbReference type="ARBA" id="ARBA00022598"/>
    </source>
</evidence>
<reference evidence="7 8" key="1">
    <citation type="journal article" date="2018" name="IMA Fungus">
        <title>IMA Genome-F 9: Draft genome sequence of Annulohypoxylon stygium, Aspergillus mulundensis, Berkeleyomyces basicola (syn. Thielaviopsis basicola), Ceratocystis smalleyi, two Cercospora beticola strains, Coleophoma cylindrospora, Fusarium fracticaudum, Phialophora cf. hyalina, and Morchella septimelata.</title>
        <authorList>
            <person name="Wingfield B.D."/>
            <person name="Bills G.F."/>
            <person name="Dong Y."/>
            <person name="Huang W."/>
            <person name="Nel W.J."/>
            <person name="Swalarsk-Parry B.S."/>
            <person name="Vaghefi N."/>
            <person name="Wilken P.M."/>
            <person name="An Z."/>
            <person name="de Beer Z.W."/>
            <person name="De Vos L."/>
            <person name="Chen L."/>
            <person name="Duong T.A."/>
            <person name="Gao Y."/>
            <person name="Hammerbacher A."/>
            <person name="Kikkert J.R."/>
            <person name="Li Y."/>
            <person name="Li H."/>
            <person name="Li K."/>
            <person name="Li Q."/>
            <person name="Liu X."/>
            <person name="Ma X."/>
            <person name="Naidoo K."/>
            <person name="Pethybridge S.J."/>
            <person name="Sun J."/>
            <person name="Steenkamp E.T."/>
            <person name="van der Nest M.A."/>
            <person name="van Wyk S."/>
            <person name="Wingfield M.J."/>
            <person name="Xiong C."/>
            <person name="Yue Q."/>
            <person name="Zhang X."/>
        </authorList>
    </citation>
    <scope>NUCLEOTIDE SEQUENCE [LARGE SCALE GENOMIC DNA]</scope>
    <source>
        <strain evidence="7 8">DSM 5745</strain>
    </source>
</reference>
<feature type="region of interest" description="Disordered" evidence="5">
    <location>
        <begin position="532"/>
        <end position="563"/>
    </location>
</feature>
<sequence length="1110" mass="120812">MSSPSPNDAALRYIPSTTWTNATRSPIERTLNDVFKEHVLQRPDAPAVAAHDGSYTYRELDEQSDALADELHRQGVTTEVVVALLFEKSKLIIVALFAVIKAGGAILLCDPDLPIARLQDIIDDSGAYLTISSKSTASRAAALTPRQYVLNAPLPRMPPQPASEHKHRDIPRPNNALYSVFTSGSTGKPKGFLMEHRALLTCALPFGKALNLTPNSRTLQFSSNSFDLANFEHLLPFVFGACLCIPSDAERKNDLNGALRKYLVSAATMTPSVSRLLEPETLPLLKTLMLCGEPVTPDDIRRFAPHVALYDGYSPAEAGCITIMNGAKSEACPANIGSSLGVLPWVVDPDDCARLRGVGETGELVIQGHTVARGYFGPVEKSAGSFIAPPAWVSALGCEGFGALYKTGDLVRYEADGSLVFLGRKDTQVKLHGQRLEPGEIEARLRAFFPMPQAVVVELVEMQAGSPMLLAFVCPTPYASSFSCTLFQTPDAAFQGAAQAALAGLRDVLPSYMVPSDILLVSHVPMLPSGKTDRRSLRDAAGALSSDERRAYSSTLDARRDQPSTELETTLRAQWASCLKIAVDQIGVEDNFFSLGGSSLDAMHLAARARKLGFNALSSAAVFRHPTVRSLARHLADDATGEVVSVEPFTLDSEVTSELLRKTQLELDELEGGWIPTTAFQQKSAQLKCMHIVVNVAGLDHSLLEEAWAKVQQSHMALRSVYVLHEGTVYQAFLRQAQTKIPIHYCANQSPDDYATAYSPQDAEPILTGQRWFRIIRASTSTPDNTDSALIIRTTHAQFDAMTLTAIFTDLMAAYNDQTQKNTLCQHEHEPEHSPFNTYMQWRLAHNRSPAHFSFWKQYLAGAQLTTPRLTDPSAPVDKESTAMVVAMKPVRTRSGSALTPPAGITLATMFRAAWALVLSRHTGETDLVFGEFVEGRMSMSMGAFSSSSSSSIAAEIAPETVTGCTGAETPMRIVVPQDPTATVLDLLAHAQEQYVRRVPYETCELRDVAAFGAWDAPQPERFNHVLVVESAAPIPAVEMGDRECGHRWVFHGRLEDVYVQLVPGEEVRVVVLGPEVRVAQGVAEDLVGRLAEMLGVLGEMPKALLSEVP</sequence>